<keyword evidence="7" id="KW-1185">Reference proteome</keyword>
<dbReference type="EC" id="3.1.4.46" evidence="1"/>
<dbReference type="Proteomes" id="UP000636709">
    <property type="component" value="Unassembled WGS sequence"/>
</dbReference>
<evidence type="ECO:0000256" key="3">
    <source>
        <dbReference type="ARBA" id="ARBA00022801"/>
    </source>
</evidence>
<name>A0A835BFL8_9POAL</name>
<comment type="catalytic activity">
    <reaction evidence="4">
        <text>a sn-glycero-3-phosphodiester + H2O = an alcohol + sn-glycerol 3-phosphate + H(+)</text>
        <dbReference type="Rhea" id="RHEA:12969"/>
        <dbReference type="ChEBI" id="CHEBI:15377"/>
        <dbReference type="ChEBI" id="CHEBI:15378"/>
        <dbReference type="ChEBI" id="CHEBI:30879"/>
        <dbReference type="ChEBI" id="CHEBI:57597"/>
        <dbReference type="ChEBI" id="CHEBI:83408"/>
        <dbReference type="EC" id="3.1.4.46"/>
    </reaction>
</comment>
<evidence type="ECO:0000256" key="1">
    <source>
        <dbReference type="ARBA" id="ARBA00012247"/>
    </source>
</evidence>
<organism evidence="6 7">
    <name type="scientific">Digitaria exilis</name>
    <dbReference type="NCBI Taxonomy" id="1010633"/>
    <lineage>
        <taxon>Eukaryota</taxon>
        <taxon>Viridiplantae</taxon>
        <taxon>Streptophyta</taxon>
        <taxon>Embryophyta</taxon>
        <taxon>Tracheophyta</taxon>
        <taxon>Spermatophyta</taxon>
        <taxon>Magnoliopsida</taxon>
        <taxon>Liliopsida</taxon>
        <taxon>Poales</taxon>
        <taxon>Poaceae</taxon>
        <taxon>PACMAD clade</taxon>
        <taxon>Panicoideae</taxon>
        <taxon>Panicodae</taxon>
        <taxon>Paniceae</taxon>
        <taxon>Anthephorinae</taxon>
        <taxon>Digitaria</taxon>
    </lineage>
</organism>
<feature type="region of interest" description="Disordered" evidence="5">
    <location>
        <begin position="122"/>
        <end position="142"/>
    </location>
</feature>
<dbReference type="PANTHER" id="PTHR43620">
    <property type="entry name" value="GLYCEROPHOSPHORYL DIESTER PHOSPHODIESTERASE"/>
    <property type="match status" value="1"/>
</dbReference>
<protein>
    <recommendedName>
        <fullName evidence="1">glycerophosphodiester phosphodiesterase</fullName>
        <ecNumber evidence="1">3.1.4.46</ecNumber>
    </recommendedName>
</protein>
<dbReference type="EMBL" id="JACEFO010002055">
    <property type="protein sequence ID" value="KAF8687542.1"/>
    <property type="molecule type" value="Genomic_DNA"/>
</dbReference>
<dbReference type="PANTHER" id="PTHR43620:SF25">
    <property type="entry name" value="GLYCEROPHOSPHODIESTER PHOSPHODIESTERASE"/>
    <property type="match status" value="1"/>
</dbReference>
<dbReference type="AlphaFoldDB" id="A0A835BFL8"/>
<evidence type="ECO:0000256" key="5">
    <source>
        <dbReference type="SAM" id="MobiDB-lite"/>
    </source>
</evidence>
<dbReference type="GO" id="GO:0008889">
    <property type="term" value="F:glycerophosphodiester phosphodiesterase activity"/>
    <property type="evidence" value="ECO:0007669"/>
    <property type="project" value="UniProtKB-EC"/>
</dbReference>
<proteinExistence type="predicted"/>
<evidence type="ECO:0000313" key="6">
    <source>
        <dbReference type="EMBL" id="KAF8687542.1"/>
    </source>
</evidence>
<comment type="caution">
    <text evidence="6">The sequence shown here is derived from an EMBL/GenBank/DDBJ whole genome shotgun (WGS) entry which is preliminary data.</text>
</comment>
<evidence type="ECO:0000256" key="4">
    <source>
        <dbReference type="ARBA" id="ARBA00047512"/>
    </source>
</evidence>
<evidence type="ECO:0000256" key="2">
    <source>
        <dbReference type="ARBA" id="ARBA00022798"/>
    </source>
</evidence>
<accession>A0A835BFL8</accession>
<gene>
    <name evidence="6" type="ORF">HU200_042792</name>
</gene>
<reference evidence="6" key="1">
    <citation type="submission" date="2020-07" db="EMBL/GenBank/DDBJ databases">
        <title>Genome sequence and genetic diversity analysis of an under-domesticated orphan crop, white fonio (Digitaria exilis).</title>
        <authorList>
            <person name="Bennetzen J.L."/>
            <person name="Chen S."/>
            <person name="Ma X."/>
            <person name="Wang X."/>
            <person name="Yssel A.E.J."/>
            <person name="Chaluvadi S.R."/>
            <person name="Johnson M."/>
            <person name="Gangashetty P."/>
            <person name="Hamidou F."/>
            <person name="Sanogo M.D."/>
            <person name="Zwaenepoel A."/>
            <person name="Wallace J."/>
            <person name="Van De Peer Y."/>
            <person name="Van Deynze A."/>
        </authorList>
    </citation>
    <scope>NUCLEOTIDE SEQUENCE</scope>
    <source>
        <tissue evidence="6">Leaves</tissue>
    </source>
</reference>
<evidence type="ECO:0000313" key="7">
    <source>
        <dbReference type="Proteomes" id="UP000636709"/>
    </source>
</evidence>
<keyword evidence="3" id="KW-0378">Hydrolase</keyword>
<dbReference type="GO" id="GO:0006071">
    <property type="term" value="P:glycerol metabolic process"/>
    <property type="evidence" value="ECO:0007669"/>
    <property type="project" value="UniProtKB-KW"/>
</dbReference>
<sequence>MFLTKSATVNEIQNGSGIFSFDLSWSEIQTLKHVIHKMRAANLSVYVGVLKNEFMNLGFDFWGNPMVEIVTYSSLMVDGIVTEFPGTVAEYFSEAGALPPAQGPAPVLEAADVVDPPLPPVTVGGHGAASPSNDSSTKSGATAASASAATQVRFPYVLNGDMITGQYFLSLITDVLDWRRLAVLLKLLKESDH</sequence>
<keyword evidence="2" id="KW-0319">Glycerol metabolism</keyword>